<dbReference type="Proteomes" id="UP000694941">
    <property type="component" value="Unplaced"/>
</dbReference>
<evidence type="ECO:0000256" key="9">
    <source>
        <dbReference type="ARBA" id="ARBA00045771"/>
    </source>
</evidence>
<feature type="compositionally biased region" description="Basic and acidic residues" evidence="10">
    <location>
        <begin position="34"/>
        <end position="50"/>
    </location>
</feature>
<evidence type="ECO:0000256" key="3">
    <source>
        <dbReference type="ARBA" id="ARBA00010494"/>
    </source>
</evidence>
<protein>
    <recommendedName>
        <fullName evidence="4">Nuclear protein MDM1</fullName>
    </recommendedName>
</protein>
<dbReference type="RefSeq" id="XP_022238741.1">
    <property type="nucleotide sequence ID" value="XM_022383033.1"/>
</dbReference>
<feature type="compositionally biased region" description="Polar residues" evidence="10">
    <location>
        <begin position="189"/>
        <end position="198"/>
    </location>
</feature>
<evidence type="ECO:0000256" key="6">
    <source>
        <dbReference type="ARBA" id="ARBA00022701"/>
    </source>
</evidence>
<keyword evidence="5" id="KW-0963">Cytoplasm</keyword>
<evidence type="ECO:0000256" key="5">
    <source>
        <dbReference type="ARBA" id="ARBA00022490"/>
    </source>
</evidence>
<evidence type="ECO:0000256" key="1">
    <source>
        <dbReference type="ARBA" id="ARBA00004114"/>
    </source>
</evidence>
<evidence type="ECO:0000256" key="10">
    <source>
        <dbReference type="SAM" id="MobiDB-lite"/>
    </source>
</evidence>
<evidence type="ECO:0000256" key="2">
    <source>
        <dbReference type="ARBA" id="ARBA00004123"/>
    </source>
</evidence>
<feature type="compositionally biased region" description="Basic and acidic residues" evidence="10">
    <location>
        <begin position="450"/>
        <end position="478"/>
    </location>
</feature>
<gene>
    <name evidence="12" type="primary">LOC106457196</name>
</gene>
<keyword evidence="11" id="KW-1185">Reference proteome</keyword>
<feature type="compositionally biased region" description="Basic and acidic residues" evidence="10">
    <location>
        <begin position="199"/>
        <end position="209"/>
    </location>
</feature>
<accession>A0ABM1S536</accession>
<evidence type="ECO:0000256" key="8">
    <source>
        <dbReference type="ARBA" id="ARBA00023242"/>
    </source>
</evidence>
<keyword evidence="6" id="KW-0493">Microtubule</keyword>
<feature type="region of interest" description="Disordered" evidence="10">
    <location>
        <begin position="267"/>
        <end position="286"/>
    </location>
</feature>
<dbReference type="GeneID" id="106457196"/>
<dbReference type="PANTHER" id="PTHR32078:SF1">
    <property type="entry name" value="NUCLEAR PROTEIN MDM1"/>
    <property type="match status" value="1"/>
</dbReference>
<dbReference type="InterPro" id="IPR029136">
    <property type="entry name" value="MDM1"/>
</dbReference>
<evidence type="ECO:0000256" key="7">
    <source>
        <dbReference type="ARBA" id="ARBA00023212"/>
    </source>
</evidence>
<feature type="region of interest" description="Disordered" evidence="10">
    <location>
        <begin position="182"/>
        <end position="209"/>
    </location>
</feature>
<feature type="compositionally biased region" description="Basic and acidic residues" evidence="10">
    <location>
        <begin position="345"/>
        <end position="374"/>
    </location>
</feature>
<proteinExistence type="inferred from homology"/>
<dbReference type="Pfam" id="PF15501">
    <property type="entry name" value="MDM1"/>
    <property type="match status" value="1"/>
</dbReference>
<feature type="region of interest" description="Disordered" evidence="10">
    <location>
        <begin position="305"/>
        <end position="437"/>
    </location>
</feature>
<keyword evidence="7" id="KW-0206">Cytoskeleton</keyword>
<feature type="region of interest" description="Disordered" evidence="10">
    <location>
        <begin position="74"/>
        <end position="121"/>
    </location>
</feature>
<feature type="region of interest" description="Disordered" evidence="10">
    <location>
        <begin position="32"/>
        <end position="54"/>
    </location>
</feature>
<keyword evidence="8" id="KW-0539">Nucleus</keyword>
<evidence type="ECO:0000256" key="4">
    <source>
        <dbReference type="ARBA" id="ARBA00013508"/>
    </source>
</evidence>
<organism evidence="11 12">
    <name type="scientific">Limulus polyphemus</name>
    <name type="common">Atlantic horseshoe crab</name>
    <dbReference type="NCBI Taxonomy" id="6850"/>
    <lineage>
        <taxon>Eukaryota</taxon>
        <taxon>Metazoa</taxon>
        <taxon>Ecdysozoa</taxon>
        <taxon>Arthropoda</taxon>
        <taxon>Chelicerata</taxon>
        <taxon>Merostomata</taxon>
        <taxon>Xiphosura</taxon>
        <taxon>Limulidae</taxon>
        <taxon>Limulus</taxon>
    </lineage>
</organism>
<feature type="compositionally biased region" description="Pro residues" evidence="10">
    <location>
        <begin position="499"/>
        <end position="508"/>
    </location>
</feature>
<name>A0ABM1S536_LIMPO</name>
<feature type="region of interest" description="Disordered" evidence="10">
    <location>
        <begin position="450"/>
        <end position="525"/>
    </location>
</feature>
<evidence type="ECO:0000313" key="11">
    <source>
        <dbReference type="Proteomes" id="UP000694941"/>
    </source>
</evidence>
<comment type="function">
    <text evidence="9">Microtubule-binding protein that negatively regulates centriole duplication. Binds to and stabilizes microtubules.</text>
</comment>
<comment type="similarity">
    <text evidence="3">Belongs to the MDM1 family.</text>
</comment>
<feature type="compositionally biased region" description="Polar residues" evidence="10">
    <location>
        <begin position="391"/>
        <end position="400"/>
    </location>
</feature>
<comment type="subcellular location">
    <subcellularLocation>
        <location evidence="1">Cytoplasm</location>
        <location evidence="1">Cytoskeleton</location>
        <location evidence="1">Microtubule organizing center</location>
        <location evidence="1">Centrosome</location>
        <location evidence="1">Centriole</location>
    </subcellularLocation>
    <subcellularLocation>
        <location evidence="2">Nucleus</location>
    </subcellularLocation>
</comment>
<evidence type="ECO:0000313" key="12">
    <source>
        <dbReference type="RefSeq" id="XP_022238741.1"/>
    </source>
</evidence>
<dbReference type="PANTHER" id="PTHR32078">
    <property type="entry name" value="NUCLEAR PROTEIN MDM1"/>
    <property type="match status" value="1"/>
</dbReference>
<reference evidence="12" key="1">
    <citation type="submission" date="2025-08" db="UniProtKB">
        <authorList>
            <consortium name="RefSeq"/>
        </authorList>
    </citation>
    <scope>IDENTIFICATION</scope>
    <source>
        <tissue evidence="12">Muscle</tissue>
    </source>
</reference>
<sequence>MLNSVWNLCRSCPVPTDEKPLHTEYKRSFTWHSNPDDVVQKPPESDRKMEPAISRKKKYPDLAYKHEFILCNGDDGVESSESQDTGSGSGGDYSEQGTRARPVERITKGSFRSKSADPGLERRIKLMVQSYPPSRLHRNPTLTGDAPIVPKATEYRSKFAWPGDGPELTEAHRIAYSGLKLTEDRSSDSQEGQNGEEQTSSRKREKRTEYKSNFRPFSSYVYVDGNWKKTHKLRDAEGKLLDETNPWYSEVVERIKKADEYRVRSQGTPFYGEQSPLIQGKPVEGDSPLSTDVLIAMSRPLFREEKPISPRKRSVSAHPPAVVPLLQTGESRQKEESLSSSRSVSSERKKERTPEGRHETSPRRQPRTFREGLSTKKPVRPASVPRGEPSIKSTGTTTPPYSKPRPVPRQSPYSTVNGEDTKLWVKPTTADQEKKKDIINGEKLEKYFDEGDGVKEPLESEEKGNHEMPLQTKEKDTVRPSFLQETNGFNGDAESKSPSPIPEPPTGPVPLTTVMSPEELTGVKSPVPETWTVPLETKKELEWTNCYTAADIKRMKCPPDLLAKSKLLPENGELIESGV</sequence>